<evidence type="ECO:0000313" key="2">
    <source>
        <dbReference type="EMBL" id="MFL9888847.1"/>
    </source>
</evidence>
<keyword evidence="1" id="KW-0472">Membrane</keyword>
<feature type="transmembrane region" description="Helical" evidence="1">
    <location>
        <begin position="293"/>
        <end position="313"/>
    </location>
</feature>
<comment type="caution">
    <text evidence="2">The sequence shown here is derived from an EMBL/GenBank/DDBJ whole genome shotgun (WGS) entry which is preliminary data.</text>
</comment>
<feature type="transmembrane region" description="Helical" evidence="1">
    <location>
        <begin position="440"/>
        <end position="458"/>
    </location>
</feature>
<feature type="transmembrane region" description="Helical" evidence="1">
    <location>
        <begin position="111"/>
        <end position="139"/>
    </location>
</feature>
<feature type="transmembrane region" description="Helical" evidence="1">
    <location>
        <begin position="201"/>
        <end position="224"/>
    </location>
</feature>
<feature type="transmembrane region" description="Helical" evidence="1">
    <location>
        <begin position="261"/>
        <end position="281"/>
    </location>
</feature>
<keyword evidence="1" id="KW-1133">Transmembrane helix</keyword>
<dbReference type="PANTHER" id="PTHR41983:SF2">
    <property type="entry name" value="SHORT-CHAIN FATTY ACID TRANSPORTER-RELATED"/>
    <property type="match status" value="1"/>
</dbReference>
<sequence length="459" mass="48975">MSTSKDLKTVSVESVHRPRLIGRVVYLFEQVVPDPFALSIGLTLLVVVLAAIAAPDASIPTILTSWYDGVFAILGFTAQMVLMLVTGFVVADAPVVRRGLSRLASRVTTPTHAVLLVFPVVAVAAWLNWALGLVVAAFLSREIGRRTRVDFGWLVAASFSAWSVCNSGLSSPIPLSQATHHNALNFVDKITGHVVPLSDTIFAPFVLVPTILVVVVMAVIFVLMHPNGGDIQAFLESTPNESVNHHARGRRASPAARMERSFVGVAFMLMMGVGYLVVTWSRKGFALDINNTILIFLLIGLALRGSPVAYADAIREGAKQTGSMLLQYPVYGGIMGVMTGTGLVGVFVKGFVAVANDVTLPVWSFLSSLIITFLVPSAGGHWAVQGPFVVPAALSLHASVARTAMGVAMAENVSNMLQPFWAVPIVAMAGIRLQRVMGYTAITFLVSLVIYTTALLVVP</sequence>
<dbReference type="Proteomes" id="UP001629249">
    <property type="component" value="Unassembled WGS sequence"/>
</dbReference>
<dbReference type="EMBL" id="JAQQFN010000050">
    <property type="protein sequence ID" value="MFL9888847.1"/>
    <property type="molecule type" value="Genomic_DNA"/>
</dbReference>
<dbReference type="Pfam" id="PF02667">
    <property type="entry name" value="SCFA_trans"/>
    <property type="match status" value="1"/>
</dbReference>
<organism evidence="2 3">
    <name type="scientific">Paraburkholderia agricolaris</name>
    <dbReference type="NCBI Taxonomy" id="2152888"/>
    <lineage>
        <taxon>Bacteria</taxon>
        <taxon>Pseudomonadati</taxon>
        <taxon>Pseudomonadota</taxon>
        <taxon>Betaproteobacteria</taxon>
        <taxon>Burkholderiales</taxon>
        <taxon>Burkholderiaceae</taxon>
        <taxon>Paraburkholderia</taxon>
    </lineage>
</organism>
<dbReference type="RefSeq" id="WP_408335657.1">
    <property type="nucleotide sequence ID" value="NZ_JAQQFH010000059.1"/>
</dbReference>
<dbReference type="PANTHER" id="PTHR41983">
    <property type="entry name" value="SHORT-CHAIN FATTY ACID TRANSPORTER-RELATED"/>
    <property type="match status" value="1"/>
</dbReference>
<feature type="transmembrane region" description="Helical" evidence="1">
    <location>
        <begin position="325"/>
        <end position="348"/>
    </location>
</feature>
<gene>
    <name evidence="2" type="ORF">PQR66_37880</name>
</gene>
<keyword evidence="1" id="KW-0812">Transmembrane</keyword>
<feature type="transmembrane region" description="Helical" evidence="1">
    <location>
        <begin position="360"/>
        <end position="376"/>
    </location>
</feature>
<proteinExistence type="predicted"/>
<keyword evidence="3" id="KW-1185">Reference proteome</keyword>
<evidence type="ECO:0000256" key="1">
    <source>
        <dbReference type="SAM" id="Phobius"/>
    </source>
</evidence>
<protein>
    <submittedName>
        <fullName evidence="2">TIGR00366 family protein</fullName>
    </submittedName>
</protein>
<feature type="transmembrane region" description="Helical" evidence="1">
    <location>
        <begin position="36"/>
        <end position="54"/>
    </location>
</feature>
<reference evidence="2 3" key="1">
    <citation type="journal article" date="2024" name="Chem. Sci.">
        <title>Discovery of megapolipeptins by genome mining of a Burkholderiales bacteria collection.</title>
        <authorList>
            <person name="Paulo B.S."/>
            <person name="Recchia M.J.J."/>
            <person name="Lee S."/>
            <person name="Fergusson C.H."/>
            <person name="Romanowski S.B."/>
            <person name="Hernandez A."/>
            <person name="Krull N."/>
            <person name="Liu D.Y."/>
            <person name="Cavanagh H."/>
            <person name="Bos A."/>
            <person name="Gray C.A."/>
            <person name="Murphy B.T."/>
            <person name="Linington R.G."/>
            <person name="Eustaquio A.S."/>
        </authorList>
    </citation>
    <scope>NUCLEOTIDE SEQUENCE [LARGE SCALE GENOMIC DNA]</scope>
    <source>
        <strain evidence="2 3">RL16-012-BIC-B</strain>
    </source>
</reference>
<dbReference type="InterPro" id="IPR006160">
    <property type="entry name" value="SCFA_transpt_AtoE"/>
</dbReference>
<feature type="transmembrane region" description="Helical" evidence="1">
    <location>
        <begin position="66"/>
        <end position="91"/>
    </location>
</feature>
<name>A0ABW9A017_9BURK</name>
<accession>A0ABW9A017</accession>
<evidence type="ECO:0000313" key="3">
    <source>
        <dbReference type="Proteomes" id="UP001629249"/>
    </source>
</evidence>